<evidence type="ECO:0000256" key="1">
    <source>
        <dbReference type="PROSITE-ProRule" id="PRU00339"/>
    </source>
</evidence>
<protein>
    <recommendedName>
        <fullName evidence="4">Tetratricopeptide repeat protein</fullName>
    </recommendedName>
</protein>
<dbReference type="SUPFAM" id="SSF48452">
    <property type="entry name" value="TPR-like"/>
    <property type="match status" value="1"/>
</dbReference>
<keyword evidence="3" id="KW-1185">Reference proteome</keyword>
<dbReference type="PROSITE" id="PS50005">
    <property type="entry name" value="TPR"/>
    <property type="match status" value="1"/>
</dbReference>
<keyword evidence="1" id="KW-0802">TPR repeat</keyword>
<dbReference type="EMBL" id="JBHUPB010000003">
    <property type="protein sequence ID" value="MFD2966198.1"/>
    <property type="molecule type" value="Genomic_DNA"/>
</dbReference>
<comment type="caution">
    <text evidence="2">The sequence shown here is derived from an EMBL/GenBank/DDBJ whole genome shotgun (WGS) entry which is preliminary data.</text>
</comment>
<sequence>MMIETVFAKVLGIPFVTDLLKATAALGYKQMKERNNMHKILAEHGLAMPTDDTRSLYIHALILLNAQISDHAYAEILIKEDSFAVFRNIERFNDNQPFKTYVIAEICKDMTDRNLRVQSEFTANKIIDQFFAIYDSLLRSVASPVQNTILNKVTDLGNKFDDGQALIFQKLEELKEDSPVIKKQIQHINRLIEERNLQLALDSLLILADEIGRIKSVELKSTILTNIGYVYHDFGNRTEANSYFKRAYDIDSQNFAVICNYSQALASEGNTTLAVQLLDLAIEIHGENKPQIWEAYVLVNRSALDYAELKSRVPFSLLDRSTIKRALAIVCRVQELYDEYKTLLQEAFHKDPDNREIKLSYLESVLFSYQTDYKIFNMRAIDDELAAKMEREILFIEHAIALELDNTYGKLVFWHAKIILLYILRREDEGLGEFAALERIYSLEQHHLYRTKVVLLLVKQDFKAAGALMNEFYLKFGLLEDLMMSFEIAGNANDMDAVKIHLRSIIASEDRLCIFQAYLILIQCYHRQAELGELAHLLDELRQYTGTEFRILEAKIHVSLNLDTATEIIRTCEEAITTETTFSTFNLFMEVLEQAELWNKLGNYLQERLGENLQYNMLTDRLVIALEKSGNVRKLLDLLYDLRSRLGIHVRYTLKEVSFLADSYRYQEAISLANEYVGIYSERLDIEFFIVTTQFQIEDFGAVDAFLERNFDVKLLNKVDLNNYLALLASRGLTNKCVEVLYDYHRDNYSPYSNDLYLTFFLKYGLSSCLTKPDRVQFNTFVRLYDGIREHQDLVVISPSTDAPILARNEISADDPFLLPLLGQQIGFQFEDNSEFIPKSWSIVSIENIFLYQYRKCQKDAASIFKQKGAIKVFHFDDITKLINSSVTENKEWQDPYLEIFSFYENFSAGIGTLSEALEESIMEIRTRLRSNRMQIIVSLGTAAELKGLDIIANDVVFIFDITFILTLLDLGLFDKVVTSGLRISISRSTYLELREGIERKDFKIDVSNQSPILESIRTYVTILDPDMTLVNSIERRQGSKNIGKSLYDSAVLAKQLGALLMSDEYFARVQIASNLKMEASWIVPFLKFLAKGGLLDENELHEITLELISLNYRFVDFNEKTMLCCLAKDNFNVSQTFLQLLSLLSGGKVSIEGAVSTVDQFIVLLATSQSIDADRFYELCDLVLSFLFINRGIHEVISQFRSLLEMQAATRERGRLIFYILNKYIAKFSIKPYAF</sequence>
<dbReference type="InterPro" id="IPR011990">
    <property type="entry name" value="TPR-like_helical_dom_sf"/>
</dbReference>
<gene>
    <name evidence="2" type="ORF">ACFS7Y_02310</name>
</gene>
<organism evidence="2 3">
    <name type="scientific">Sphingobacterium bambusae</name>
    <dbReference type="NCBI Taxonomy" id="662858"/>
    <lineage>
        <taxon>Bacteria</taxon>
        <taxon>Pseudomonadati</taxon>
        <taxon>Bacteroidota</taxon>
        <taxon>Sphingobacteriia</taxon>
        <taxon>Sphingobacteriales</taxon>
        <taxon>Sphingobacteriaceae</taxon>
        <taxon>Sphingobacterium</taxon>
    </lineage>
</organism>
<dbReference type="InterPro" id="IPR019734">
    <property type="entry name" value="TPR_rpt"/>
</dbReference>
<evidence type="ECO:0000313" key="3">
    <source>
        <dbReference type="Proteomes" id="UP001597525"/>
    </source>
</evidence>
<evidence type="ECO:0000313" key="2">
    <source>
        <dbReference type="EMBL" id="MFD2966198.1"/>
    </source>
</evidence>
<feature type="repeat" description="TPR" evidence="1">
    <location>
        <begin position="221"/>
        <end position="254"/>
    </location>
</feature>
<dbReference type="RefSeq" id="WP_320183989.1">
    <property type="nucleotide sequence ID" value="NZ_CP138332.1"/>
</dbReference>
<accession>A0ABW6BCB1</accession>
<name>A0ABW6BCB1_9SPHI</name>
<reference evidence="3" key="1">
    <citation type="journal article" date="2019" name="Int. J. Syst. Evol. Microbiol.">
        <title>The Global Catalogue of Microorganisms (GCM) 10K type strain sequencing project: providing services to taxonomists for standard genome sequencing and annotation.</title>
        <authorList>
            <consortium name="The Broad Institute Genomics Platform"/>
            <consortium name="The Broad Institute Genome Sequencing Center for Infectious Disease"/>
            <person name="Wu L."/>
            <person name="Ma J."/>
        </authorList>
    </citation>
    <scope>NUCLEOTIDE SEQUENCE [LARGE SCALE GENOMIC DNA]</scope>
    <source>
        <strain evidence="3">KCTC 22814</strain>
    </source>
</reference>
<proteinExistence type="predicted"/>
<evidence type="ECO:0008006" key="4">
    <source>
        <dbReference type="Google" id="ProtNLM"/>
    </source>
</evidence>
<dbReference type="Proteomes" id="UP001597525">
    <property type="component" value="Unassembled WGS sequence"/>
</dbReference>
<dbReference type="Gene3D" id="1.25.40.10">
    <property type="entry name" value="Tetratricopeptide repeat domain"/>
    <property type="match status" value="1"/>
</dbReference>